<keyword evidence="8" id="KW-1185">Reference proteome</keyword>
<dbReference type="RefSeq" id="WP_130286975.1">
    <property type="nucleotide sequence ID" value="NZ_SGXE01000002.1"/>
</dbReference>
<name>A0A4Q7P391_9FLAO</name>
<dbReference type="EMBL" id="SGXE01000002">
    <property type="protein sequence ID" value="RZS93870.1"/>
    <property type="molecule type" value="Genomic_DNA"/>
</dbReference>
<evidence type="ECO:0000313" key="8">
    <source>
        <dbReference type="Proteomes" id="UP000292262"/>
    </source>
</evidence>
<dbReference type="AlphaFoldDB" id="A0A4Q7P391"/>
<dbReference type="PROSITE" id="PS00137">
    <property type="entry name" value="SUBTILASE_HIS"/>
    <property type="match status" value="1"/>
</dbReference>
<evidence type="ECO:0000256" key="4">
    <source>
        <dbReference type="ARBA" id="ARBA00022825"/>
    </source>
</evidence>
<comment type="similarity">
    <text evidence="1 5">Belongs to the peptidase S8 family.</text>
</comment>
<reference evidence="7 8" key="1">
    <citation type="submission" date="2019-02" db="EMBL/GenBank/DDBJ databases">
        <title>Genomic Encyclopedia of Type Strains, Phase IV (KMG-IV): sequencing the most valuable type-strain genomes for metagenomic binning, comparative biology and taxonomic classification.</title>
        <authorList>
            <person name="Goeker M."/>
        </authorList>
    </citation>
    <scope>NUCLEOTIDE SEQUENCE [LARGE SCALE GENOMIC DNA]</scope>
    <source>
        <strain evidence="7 8">DSM 17196</strain>
    </source>
</reference>
<evidence type="ECO:0000256" key="3">
    <source>
        <dbReference type="ARBA" id="ARBA00022801"/>
    </source>
</evidence>
<dbReference type="GO" id="GO:0006508">
    <property type="term" value="P:proteolysis"/>
    <property type="evidence" value="ECO:0007669"/>
    <property type="project" value="UniProtKB-KW"/>
</dbReference>
<accession>A0A4Q7P391</accession>
<feature type="active site" description="Charge relay system" evidence="5">
    <location>
        <position position="299"/>
    </location>
</feature>
<dbReference type="InterPro" id="IPR015500">
    <property type="entry name" value="Peptidase_S8_subtilisin-rel"/>
</dbReference>
<comment type="caution">
    <text evidence="7">The sequence shown here is derived from an EMBL/GenBank/DDBJ whole genome shotgun (WGS) entry which is preliminary data.</text>
</comment>
<sequence length="550" mass="61375">MKHFLFSFFILSLLYSCNKQTKIIVVDRIVAVTKEKQDDIGPDWHFKDMVDDTLAGISLQKAYNELLKDKQGDTVIVAVIDTETDINHEDLVGSFWVNQKEIPDNNIDDDNNGYVDDIHGWNFLGNAKGENVIFSNYEVIRILRKYDSLFYQKTEADIDPALLAEFQLYQKALSEKQEIKVGVENLKKRAEVLLNRVRNATSFFDSIYGPDANKEALIKSYQPVDSMTEKLKKDKLLFLKGGLTDDLLLTLIEQQEGLLTKSLDPQYNERTITGDDPYNIGDKNYGNNNVSGNLKELYHGTLVSGILSANRNDTIGVKGISDHILLMPLAISANGDEHDKDIALAIRYAVDNGADIINMSSGKSYSLNQQWVQDAVRYAADNDVLFVTSAGNDNLDLDTDKHSYYPNDNVDNETEISDSFIMVGASTSYPNERFLFSSSNYGKNNVDIFAPGVGIKTTIPFHKYRLANATSVATPIVAGVAALLKSYYPEFTAAEIKDILLQSGTTYQVEVEIEQEDGTTKTVPFSELSKSGKVVNAYNALLMAEQLSKN</sequence>
<feature type="active site" description="Charge relay system" evidence="5">
    <location>
        <position position="471"/>
    </location>
</feature>
<dbReference type="PROSITE" id="PS51257">
    <property type="entry name" value="PROKAR_LIPOPROTEIN"/>
    <property type="match status" value="1"/>
</dbReference>
<evidence type="ECO:0000313" key="7">
    <source>
        <dbReference type="EMBL" id="RZS93870.1"/>
    </source>
</evidence>
<evidence type="ECO:0000256" key="2">
    <source>
        <dbReference type="ARBA" id="ARBA00022670"/>
    </source>
</evidence>
<dbReference type="PROSITE" id="PS51892">
    <property type="entry name" value="SUBTILASE"/>
    <property type="match status" value="1"/>
</dbReference>
<keyword evidence="4 5" id="KW-0720">Serine protease</keyword>
<evidence type="ECO:0000256" key="1">
    <source>
        <dbReference type="ARBA" id="ARBA00011073"/>
    </source>
</evidence>
<dbReference type="OrthoDB" id="9798386at2"/>
<dbReference type="SUPFAM" id="SSF52743">
    <property type="entry name" value="Subtilisin-like"/>
    <property type="match status" value="1"/>
</dbReference>
<evidence type="ECO:0000256" key="5">
    <source>
        <dbReference type="PROSITE-ProRule" id="PRU01240"/>
    </source>
</evidence>
<dbReference type="PRINTS" id="PR00723">
    <property type="entry name" value="SUBTILISIN"/>
</dbReference>
<dbReference type="Proteomes" id="UP000292262">
    <property type="component" value="Unassembled WGS sequence"/>
</dbReference>
<evidence type="ECO:0000259" key="6">
    <source>
        <dbReference type="Pfam" id="PF00082"/>
    </source>
</evidence>
<dbReference type="GO" id="GO:0004252">
    <property type="term" value="F:serine-type endopeptidase activity"/>
    <property type="evidence" value="ECO:0007669"/>
    <property type="project" value="UniProtKB-UniRule"/>
</dbReference>
<feature type="domain" description="Peptidase S8/S53" evidence="6">
    <location>
        <begin position="72"/>
        <end position="506"/>
    </location>
</feature>
<dbReference type="PANTHER" id="PTHR43806:SF11">
    <property type="entry name" value="CEREVISIN-RELATED"/>
    <property type="match status" value="1"/>
</dbReference>
<keyword evidence="3 5" id="KW-0378">Hydrolase</keyword>
<dbReference type="InterPro" id="IPR050131">
    <property type="entry name" value="Peptidase_S8_subtilisin-like"/>
</dbReference>
<gene>
    <name evidence="7" type="ORF">EV197_2451</name>
</gene>
<feature type="active site" description="Charge relay system" evidence="5">
    <location>
        <position position="81"/>
    </location>
</feature>
<dbReference type="PANTHER" id="PTHR43806">
    <property type="entry name" value="PEPTIDASE S8"/>
    <property type="match status" value="1"/>
</dbReference>
<dbReference type="Gene3D" id="3.40.50.200">
    <property type="entry name" value="Peptidase S8/S53 domain"/>
    <property type="match status" value="2"/>
</dbReference>
<dbReference type="InterPro" id="IPR022398">
    <property type="entry name" value="Peptidase_S8_His-AS"/>
</dbReference>
<organism evidence="7 8">
    <name type="scientific">Aquimarina brevivitae</name>
    <dbReference type="NCBI Taxonomy" id="323412"/>
    <lineage>
        <taxon>Bacteria</taxon>
        <taxon>Pseudomonadati</taxon>
        <taxon>Bacteroidota</taxon>
        <taxon>Flavobacteriia</taxon>
        <taxon>Flavobacteriales</taxon>
        <taxon>Flavobacteriaceae</taxon>
        <taxon>Aquimarina</taxon>
    </lineage>
</organism>
<dbReference type="InterPro" id="IPR036852">
    <property type="entry name" value="Peptidase_S8/S53_dom_sf"/>
</dbReference>
<keyword evidence="2 5" id="KW-0645">Protease</keyword>
<proteinExistence type="inferred from homology"/>
<protein>
    <submittedName>
        <fullName evidence="7">Subtilase family protein</fullName>
    </submittedName>
</protein>
<dbReference type="InterPro" id="IPR000209">
    <property type="entry name" value="Peptidase_S8/S53_dom"/>
</dbReference>
<dbReference type="Pfam" id="PF00082">
    <property type="entry name" value="Peptidase_S8"/>
    <property type="match status" value="1"/>
</dbReference>